<dbReference type="OrthoDB" id="953239at2"/>
<dbReference type="RefSeq" id="WP_104716214.1">
    <property type="nucleotide sequence ID" value="NZ_PTRA01000012.1"/>
</dbReference>
<gene>
    <name evidence="1" type="ORF">C5O19_25590</name>
</gene>
<organism evidence="1 2">
    <name type="scientific">Siphonobacter curvatus</name>
    <dbReference type="NCBI Taxonomy" id="2094562"/>
    <lineage>
        <taxon>Bacteria</taxon>
        <taxon>Pseudomonadati</taxon>
        <taxon>Bacteroidota</taxon>
        <taxon>Cytophagia</taxon>
        <taxon>Cytophagales</taxon>
        <taxon>Cytophagaceae</taxon>
        <taxon>Siphonobacter</taxon>
    </lineage>
</organism>
<reference evidence="2" key="1">
    <citation type="submission" date="2018-02" db="EMBL/GenBank/DDBJ databases">
        <title>Genome sequencing of Solimonas sp. HR-BB.</title>
        <authorList>
            <person name="Lee Y."/>
            <person name="Jeon C.O."/>
        </authorList>
    </citation>
    <scope>NUCLEOTIDE SEQUENCE [LARGE SCALE GENOMIC DNA]</scope>
    <source>
        <strain evidence="2">HR-U</strain>
    </source>
</reference>
<keyword evidence="2" id="KW-1185">Reference proteome</keyword>
<evidence type="ECO:0000313" key="2">
    <source>
        <dbReference type="Proteomes" id="UP000239590"/>
    </source>
</evidence>
<protein>
    <submittedName>
        <fullName evidence="1">Uncharacterized protein</fullName>
    </submittedName>
</protein>
<evidence type="ECO:0000313" key="1">
    <source>
        <dbReference type="EMBL" id="PQA52854.1"/>
    </source>
</evidence>
<sequence>MKKDIPFLPVEGVKVAIAREVNEFNEVAWRVYLLNRNDKAIQNVFVTSRGYSKPQHQGEEAQETSTLRHFFQEVPAHSHQPIEPIDSSVFHLTNEYWVSYFIDNQVYDKRFIFVPGSLDEANLIQINQLAQEGILHE</sequence>
<name>A0A2S7IEU7_9BACT</name>
<proteinExistence type="predicted"/>
<comment type="caution">
    <text evidence="1">The sequence shown here is derived from an EMBL/GenBank/DDBJ whole genome shotgun (WGS) entry which is preliminary data.</text>
</comment>
<dbReference type="AlphaFoldDB" id="A0A2S7IEU7"/>
<dbReference type="EMBL" id="PTRA01000012">
    <property type="protein sequence ID" value="PQA52854.1"/>
    <property type="molecule type" value="Genomic_DNA"/>
</dbReference>
<dbReference type="Proteomes" id="UP000239590">
    <property type="component" value="Unassembled WGS sequence"/>
</dbReference>
<accession>A0A2S7IEU7</accession>